<accession>A0AAN3DA26</accession>
<organism evidence="1 2">
    <name type="scientific">Bacteroides ovatus (strain ATCC 8483 / DSM 1896 / JCM 5824 / BCRC 10623 / CCUG 4943 / NCTC 11153)</name>
    <dbReference type="NCBI Taxonomy" id="411476"/>
    <lineage>
        <taxon>Bacteria</taxon>
        <taxon>Pseudomonadati</taxon>
        <taxon>Bacteroidota</taxon>
        <taxon>Bacteroidia</taxon>
        <taxon>Bacteroidales</taxon>
        <taxon>Bacteroidaceae</taxon>
        <taxon>Bacteroides</taxon>
    </lineage>
</organism>
<reference evidence="1 2" key="1">
    <citation type="submission" date="2007-03" db="EMBL/GenBank/DDBJ databases">
        <authorList>
            <person name="Fulton L."/>
            <person name="Clifton S."/>
            <person name="Fulton B."/>
            <person name="Xu J."/>
            <person name="Minx P."/>
            <person name="Pepin K.H."/>
            <person name="Johnson M."/>
            <person name="Thiruvilangam P."/>
            <person name="Bhonagiri V."/>
            <person name="Nash W.E."/>
            <person name="Mardis E.R."/>
            <person name="Wilson R.K."/>
        </authorList>
    </citation>
    <scope>NUCLEOTIDE SEQUENCE [LARGE SCALE GENOMIC DNA]</scope>
    <source>
        <strain evidence="2">ATCC 8483 / DSM 1896 / JCM 5824 / BCRC 10623 / CCUG 4943 / NCTC 11153</strain>
    </source>
</reference>
<protein>
    <submittedName>
        <fullName evidence="1">Uncharacterized protein</fullName>
    </submittedName>
</protein>
<dbReference type="EMBL" id="AAXF02000029">
    <property type="protein sequence ID" value="EDO14059.1"/>
    <property type="molecule type" value="Genomic_DNA"/>
</dbReference>
<sequence length="113" mass="12365">MVGWNENQTLFDNVLAGDVPVSSTEVGTHAIVVELNRTTRQEMVVTVKCVAGNAKEDSDINVKKTITLAPDEKKKLFNVTVKLSEMIFDQLVAFKIVSVTSGEIGLVTYMSFA</sequence>
<evidence type="ECO:0000313" key="1">
    <source>
        <dbReference type="EMBL" id="EDO14059.1"/>
    </source>
</evidence>
<dbReference type="RefSeq" id="WP_004297722.1">
    <property type="nucleotide sequence ID" value="NZ_DS264573.1"/>
</dbReference>
<dbReference type="Proteomes" id="UP000005475">
    <property type="component" value="Unassembled WGS sequence"/>
</dbReference>
<dbReference type="Gene3D" id="2.60.40.2030">
    <property type="match status" value="1"/>
</dbReference>
<gene>
    <name evidence="1" type="ORF">BACOVA_00254</name>
</gene>
<proteinExistence type="predicted"/>
<comment type="caution">
    <text evidence="1">The sequence shown here is derived from an EMBL/GenBank/DDBJ whole genome shotgun (WGS) entry which is preliminary data.</text>
</comment>
<dbReference type="AlphaFoldDB" id="A0AAN3DA26"/>
<evidence type="ECO:0000313" key="2">
    <source>
        <dbReference type="Proteomes" id="UP000005475"/>
    </source>
</evidence>
<name>A0AAN3DA26_BACO1</name>
<reference evidence="2" key="2">
    <citation type="submission" date="2007-04" db="EMBL/GenBank/DDBJ databases">
        <title>Draft genome sequence of Bacteroides ovatus (ATCC 8483).</title>
        <authorList>
            <person name="Sudarsanam P."/>
            <person name="Ley R."/>
            <person name="Guruge J."/>
            <person name="Turnbaugh P.J."/>
            <person name="Mahowald M."/>
            <person name="Liep D."/>
            <person name="Gordon J."/>
        </authorList>
    </citation>
    <scope>NUCLEOTIDE SEQUENCE [LARGE SCALE GENOMIC DNA]</scope>
    <source>
        <strain evidence="2">ATCC 8483 / DSM 1896 / JCM 5824 / BCRC 10623 / CCUG 4943 / NCTC 11153</strain>
    </source>
</reference>
<dbReference type="InterPro" id="IPR038081">
    <property type="entry name" value="CalX-like_sf"/>
</dbReference>
<dbReference type="GeneID" id="29453622"/>